<reference evidence="2" key="1">
    <citation type="journal article" date="2019" name="Int. J. Syst. Evol. Microbiol.">
        <title>The Global Catalogue of Microorganisms (GCM) 10K type strain sequencing project: providing services to taxonomists for standard genome sequencing and annotation.</title>
        <authorList>
            <consortium name="The Broad Institute Genomics Platform"/>
            <consortium name="The Broad Institute Genome Sequencing Center for Infectious Disease"/>
            <person name="Wu L."/>
            <person name="Ma J."/>
        </authorList>
    </citation>
    <scope>NUCLEOTIDE SEQUENCE [LARGE SCALE GENOMIC DNA]</scope>
    <source>
        <strain evidence="2">CCUG 56029</strain>
    </source>
</reference>
<organism evidence="1 2">
    <name type="scientific">Paracoccus pacificus</name>
    <dbReference type="NCBI Taxonomy" id="1463598"/>
    <lineage>
        <taxon>Bacteria</taxon>
        <taxon>Pseudomonadati</taxon>
        <taxon>Pseudomonadota</taxon>
        <taxon>Alphaproteobacteria</taxon>
        <taxon>Rhodobacterales</taxon>
        <taxon>Paracoccaceae</taxon>
        <taxon>Paracoccus</taxon>
    </lineage>
</organism>
<gene>
    <name evidence="1" type="ORF">ACFSCT_16135</name>
</gene>
<name>A0ABW4RAU9_9RHOB</name>
<protein>
    <submittedName>
        <fullName evidence="1">Uncharacterized protein</fullName>
    </submittedName>
</protein>
<dbReference type="RefSeq" id="WP_379144463.1">
    <property type="nucleotide sequence ID" value="NZ_JBHUEN010000046.1"/>
</dbReference>
<proteinExistence type="predicted"/>
<comment type="caution">
    <text evidence="1">The sequence shown here is derived from an EMBL/GenBank/DDBJ whole genome shotgun (WGS) entry which is preliminary data.</text>
</comment>
<keyword evidence="2" id="KW-1185">Reference proteome</keyword>
<dbReference type="EMBL" id="JBHUEN010000046">
    <property type="protein sequence ID" value="MFD1883247.1"/>
    <property type="molecule type" value="Genomic_DNA"/>
</dbReference>
<accession>A0ABW4RAU9</accession>
<evidence type="ECO:0000313" key="1">
    <source>
        <dbReference type="EMBL" id="MFD1883247.1"/>
    </source>
</evidence>
<evidence type="ECO:0000313" key="2">
    <source>
        <dbReference type="Proteomes" id="UP001597213"/>
    </source>
</evidence>
<dbReference type="Proteomes" id="UP001597213">
    <property type="component" value="Unassembled WGS sequence"/>
</dbReference>
<sequence length="366" mass="37433">MSVHPDFGAGDDNSGDVLGAIRRLVAARTPSAGSHSAEAMRAPEPLRLVLNSDTLVAPELPAPDLMGDDLAGDVEAAQSETSPGVPPMTGVGPLSIPQALADFAAFVSDDSDREPGGAPPRGRLSGGLSMFDGDVVTAFPMTARHRVAHRHSQDLPAGIAAAGDVSEIVGEPPCGDGIGAECAPADGWPASGNGLAAPALPITGAEAESEADREYRMIRAVAAADLPMRADYCAMSETEGSDCRAVLPGAADPSADPAADPAYPDDLHLRLFSPDDADLPAGSALRTLIRDVIRAELQGETGGRFGRNLRHLIRLEVANAVVTQSRQVEVLRADLRALPLTPGTGAVAASLPGPAVSRNVVPAGLS</sequence>